<keyword evidence="3" id="KW-1185">Reference proteome</keyword>
<evidence type="ECO:0000313" key="3">
    <source>
        <dbReference type="Proteomes" id="UP000004671"/>
    </source>
</evidence>
<dbReference type="PANTHER" id="PTHR33360">
    <property type="entry name" value="TRANSPOSASE FOR INSERTION SEQUENCE ELEMENT IS200"/>
    <property type="match status" value="1"/>
</dbReference>
<dbReference type="EMBL" id="CM001402">
    <property type="protein sequence ID" value="EHO41522.1"/>
    <property type="molecule type" value="Genomic_DNA"/>
</dbReference>
<dbReference type="NCBIfam" id="NF033573">
    <property type="entry name" value="transpos_IS200"/>
    <property type="match status" value="1"/>
</dbReference>
<name>H1XTP7_CALAY</name>
<dbReference type="GO" id="GO:0006313">
    <property type="term" value="P:DNA transposition"/>
    <property type="evidence" value="ECO:0007669"/>
    <property type="project" value="InterPro"/>
</dbReference>
<dbReference type="Pfam" id="PF01797">
    <property type="entry name" value="Y1_Tnp"/>
    <property type="match status" value="1"/>
</dbReference>
<dbReference type="PaxDb" id="880073-Calab_1908"/>
<dbReference type="SMART" id="SM01321">
    <property type="entry name" value="Y1_Tnp"/>
    <property type="match status" value="1"/>
</dbReference>
<dbReference type="SUPFAM" id="SSF143422">
    <property type="entry name" value="Transposase IS200-like"/>
    <property type="match status" value="1"/>
</dbReference>
<dbReference type="InParanoid" id="H1XTP7"/>
<dbReference type="AlphaFoldDB" id="H1XTP7"/>
<gene>
    <name evidence="2" type="ORF">Calab_1908</name>
</gene>
<dbReference type="Gene3D" id="3.30.70.1290">
    <property type="entry name" value="Transposase IS200-like"/>
    <property type="match status" value="1"/>
</dbReference>
<proteinExistence type="predicted"/>
<dbReference type="PANTHER" id="PTHR33360:SF2">
    <property type="entry name" value="TRANSPOSASE FOR INSERTION SEQUENCE ELEMENT IS200"/>
    <property type="match status" value="1"/>
</dbReference>
<dbReference type="GO" id="GO:0004803">
    <property type="term" value="F:transposase activity"/>
    <property type="evidence" value="ECO:0007669"/>
    <property type="project" value="InterPro"/>
</dbReference>
<reference evidence="2 3" key="1">
    <citation type="submission" date="2011-09" db="EMBL/GenBank/DDBJ databases">
        <title>The permanent draft genome of Caldithrix abyssi DSM 13497.</title>
        <authorList>
            <consortium name="US DOE Joint Genome Institute (JGI-PGF)"/>
            <person name="Lucas S."/>
            <person name="Han J."/>
            <person name="Lapidus A."/>
            <person name="Bruce D."/>
            <person name="Goodwin L."/>
            <person name="Pitluck S."/>
            <person name="Peters L."/>
            <person name="Kyrpides N."/>
            <person name="Mavromatis K."/>
            <person name="Ivanova N."/>
            <person name="Mikhailova N."/>
            <person name="Chertkov O."/>
            <person name="Detter J.C."/>
            <person name="Tapia R."/>
            <person name="Han C."/>
            <person name="Land M."/>
            <person name="Hauser L."/>
            <person name="Markowitz V."/>
            <person name="Cheng J.-F."/>
            <person name="Hugenholtz P."/>
            <person name="Woyke T."/>
            <person name="Wu D."/>
            <person name="Spring S."/>
            <person name="Brambilla E."/>
            <person name="Klenk H.-P."/>
            <person name="Eisen J.A."/>
        </authorList>
    </citation>
    <scope>NUCLEOTIDE SEQUENCE [LARGE SCALE GENOMIC DNA]</scope>
    <source>
        <strain evidence="2 3">DSM 13497</strain>
    </source>
</reference>
<feature type="domain" description="Transposase IS200-like" evidence="1">
    <location>
        <begin position="5"/>
        <end position="119"/>
    </location>
</feature>
<dbReference type="InterPro" id="IPR036515">
    <property type="entry name" value="Transposase_17_sf"/>
</dbReference>
<dbReference type="RefSeq" id="WP_006928668.1">
    <property type="nucleotide sequence ID" value="NZ_CM001402.1"/>
</dbReference>
<dbReference type="GO" id="GO:0003677">
    <property type="term" value="F:DNA binding"/>
    <property type="evidence" value="ECO:0007669"/>
    <property type="project" value="InterPro"/>
</dbReference>
<organism evidence="2 3">
    <name type="scientific">Caldithrix abyssi DSM 13497</name>
    <dbReference type="NCBI Taxonomy" id="880073"/>
    <lineage>
        <taxon>Bacteria</taxon>
        <taxon>Pseudomonadati</taxon>
        <taxon>Calditrichota</taxon>
        <taxon>Calditrichia</taxon>
        <taxon>Calditrichales</taxon>
        <taxon>Calditrichaceae</taxon>
        <taxon>Caldithrix</taxon>
    </lineage>
</organism>
<accession>H1XTP7</accession>
<dbReference type="OrthoDB" id="9798161at2"/>
<protein>
    <submittedName>
        <fullName evidence="2">Transposase</fullName>
    </submittedName>
</protein>
<dbReference type="HOGENOM" id="CLU_101320_1_0_0"/>
<dbReference type="InterPro" id="IPR002686">
    <property type="entry name" value="Transposase_17"/>
</dbReference>
<dbReference type="eggNOG" id="COG1943">
    <property type="taxonomic scope" value="Bacteria"/>
</dbReference>
<evidence type="ECO:0000259" key="1">
    <source>
        <dbReference type="SMART" id="SM01321"/>
    </source>
</evidence>
<sequence length="150" mass="17900">MSQSLSKIILHIIFSTKNRYPFLNEKIRHEMHHYLALMCKNFGCFPHKINGTSDHVHIVCELSRTITACKLIEEIKTSSSKWIKTKGSIYQKFHWQKGYGVFSIGMSQLQTVIQYIEKQEELHGKKTYQEEFIGFLKKYQIEYDERYVWD</sequence>
<dbReference type="Proteomes" id="UP000004671">
    <property type="component" value="Chromosome"/>
</dbReference>
<evidence type="ECO:0000313" key="2">
    <source>
        <dbReference type="EMBL" id="EHO41522.1"/>
    </source>
</evidence>